<dbReference type="InterPro" id="IPR010982">
    <property type="entry name" value="Lambda_DNA-bd_dom_sf"/>
</dbReference>
<dbReference type="GO" id="GO:0000976">
    <property type="term" value="F:transcription cis-regulatory region binding"/>
    <property type="evidence" value="ECO:0007669"/>
    <property type="project" value="TreeGrafter"/>
</dbReference>
<dbReference type="STRING" id="266779.Meso_0262"/>
<dbReference type="InterPro" id="IPR000843">
    <property type="entry name" value="HTH_LacI"/>
</dbReference>
<keyword evidence="1" id="KW-0678">Repressor</keyword>
<dbReference type="Gene3D" id="1.10.260.40">
    <property type="entry name" value="lambda repressor-like DNA-binding domains"/>
    <property type="match status" value="1"/>
</dbReference>
<dbReference type="SMART" id="SM00354">
    <property type="entry name" value="HTH_LACI"/>
    <property type="match status" value="1"/>
</dbReference>
<dbReference type="eggNOG" id="COG1609">
    <property type="taxonomic scope" value="Bacteria"/>
</dbReference>
<dbReference type="Pfam" id="PF00356">
    <property type="entry name" value="LacI"/>
    <property type="match status" value="1"/>
</dbReference>
<evidence type="ECO:0000313" key="6">
    <source>
        <dbReference type="EMBL" id="ABG61666.1"/>
    </source>
</evidence>
<reference evidence="6" key="1">
    <citation type="submission" date="2006-06" db="EMBL/GenBank/DDBJ databases">
        <title>Complete sequence of chromosome of Chelativorans sp. BNC1.</title>
        <authorList>
            <consortium name="US DOE Joint Genome Institute"/>
            <person name="Copeland A."/>
            <person name="Lucas S."/>
            <person name="Lapidus A."/>
            <person name="Barry K."/>
            <person name="Detter J.C."/>
            <person name="Glavina del Rio T."/>
            <person name="Hammon N."/>
            <person name="Israni S."/>
            <person name="Dalin E."/>
            <person name="Tice H."/>
            <person name="Pitluck S."/>
            <person name="Chertkov O."/>
            <person name="Brettin T."/>
            <person name="Bruce D."/>
            <person name="Han C."/>
            <person name="Tapia R."/>
            <person name="Gilna P."/>
            <person name="Schmutz J."/>
            <person name="Larimer F."/>
            <person name="Land M."/>
            <person name="Hauser L."/>
            <person name="Kyrpides N."/>
            <person name="Mikhailova N."/>
            <person name="Richardson P."/>
        </authorList>
    </citation>
    <scope>NUCLEOTIDE SEQUENCE</scope>
    <source>
        <strain evidence="6">BNC1</strain>
    </source>
</reference>
<dbReference type="AlphaFoldDB" id="Q11LQ9"/>
<feature type="domain" description="HTH lacI-type" evidence="5">
    <location>
        <begin position="4"/>
        <end position="58"/>
    </location>
</feature>
<dbReference type="GO" id="GO:0003700">
    <property type="term" value="F:DNA-binding transcription factor activity"/>
    <property type="evidence" value="ECO:0007669"/>
    <property type="project" value="TreeGrafter"/>
</dbReference>
<sequence length="344" mass="37877">MSRARIKDIAAELGLSPATVSRALSHSPLVAEPTRSRVREAALRLNYRPNVSARNLRTQRSMAVLMVVRDIGNPFYLDIVKGVEAAAREAGYVVLMGNTENNPEREIEYFDMLRDGHADGMILITGKLPGGESLFQQLKDLPVVVALEPIEKSGFPHVMIDNTGAASEAVKHLISLGHRRIAHIAGPVPEPMATRRREGYRQAIKAAGLELRPEYEGIGDYLLSSGERICRQFFSLPEPPSAIFAANDEMAFGAINELRRMALCVPNDVSVVGFDDIFLSQAFYPPLTTVSQPRAAIGREAMRLLLEVMHGEGHTGETIMMPTTFQTRASTAPARSRRPHRRSA</sequence>
<dbReference type="CDD" id="cd06284">
    <property type="entry name" value="PBP1_LacI-like"/>
    <property type="match status" value="1"/>
</dbReference>
<evidence type="ECO:0000256" key="2">
    <source>
        <dbReference type="ARBA" id="ARBA00023015"/>
    </source>
</evidence>
<evidence type="ECO:0000256" key="4">
    <source>
        <dbReference type="ARBA" id="ARBA00023163"/>
    </source>
</evidence>
<dbReference type="SUPFAM" id="SSF53822">
    <property type="entry name" value="Periplasmic binding protein-like I"/>
    <property type="match status" value="1"/>
</dbReference>
<keyword evidence="3" id="KW-0238">DNA-binding</keyword>
<evidence type="ECO:0000259" key="5">
    <source>
        <dbReference type="PROSITE" id="PS50932"/>
    </source>
</evidence>
<dbReference type="PROSITE" id="PS50932">
    <property type="entry name" value="HTH_LACI_2"/>
    <property type="match status" value="1"/>
</dbReference>
<dbReference type="InterPro" id="IPR046335">
    <property type="entry name" value="LacI/GalR-like_sensor"/>
</dbReference>
<protein>
    <submittedName>
        <fullName evidence="6">Transcriptional regulator, LacI family</fullName>
    </submittedName>
</protein>
<dbReference type="KEGG" id="mes:Meso_0262"/>
<evidence type="ECO:0000256" key="3">
    <source>
        <dbReference type="ARBA" id="ARBA00023125"/>
    </source>
</evidence>
<proteinExistence type="predicted"/>
<dbReference type="Gene3D" id="3.40.50.2300">
    <property type="match status" value="2"/>
</dbReference>
<dbReference type="Pfam" id="PF13377">
    <property type="entry name" value="Peripla_BP_3"/>
    <property type="match status" value="1"/>
</dbReference>
<dbReference type="CDD" id="cd01392">
    <property type="entry name" value="HTH_LacI"/>
    <property type="match status" value="1"/>
</dbReference>
<evidence type="ECO:0000256" key="1">
    <source>
        <dbReference type="ARBA" id="ARBA00022491"/>
    </source>
</evidence>
<keyword evidence="4" id="KW-0804">Transcription</keyword>
<gene>
    <name evidence="6" type="ordered locus">Meso_0262</name>
</gene>
<dbReference type="PANTHER" id="PTHR30146">
    <property type="entry name" value="LACI-RELATED TRANSCRIPTIONAL REPRESSOR"/>
    <property type="match status" value="1"/>
</dbReference>
<keyword evidence="2" id="KW-0805">Transcription regulation</keyword>
<dbReference type="SUPFAM" id="SSF47413">
    <property type="entry name" value="lambda repressor-like DNA-binding domains"/>
    <property type="match status" value="1"/>
</dbReference>
<dbReference type="InterPro" id="IPR028082">
    <property type="entry name" value="Peripla_BP_I"/>
</dbReference>
<name>Q11LQ9_CHESB</name>
<dbReference type="PANTHER" id="PTHR30146:SF151">
    <property type="entry name" value="HTH-TYPE TRANSCRIPTIONAL REPRESSOR CYTR"/>
    <property type="match status" value="1"/>
</dbReference>
<dbReference type="OrthoDB" id="8433438at2"/>
<accession>Q11LQ9</accession>
<dbReference type="EMBL" id="CP000390">
    <property type="protein sequence ID" value="ABG61666.1"/>
    <property type="molecule type" value="Genomic_DNA"/>
</dbReference>
<dbReference type="HOGENOM" id="CLU_037628_6_1_5"/>
<organism evidence="6">
    <name type="scientific">Chelativorans sp. (strain BNC1)</name>
    <dbReference type="NCBI Taxonomy" id="266779"/>
    <lineage>
        <taxon>Bacteria</taxon>
        <taxon>Pseudomonadati</taxon>
        <taxon>Pseudomonadota</taxon>
        <taxon>Alphaproteobacteria</taxon>
        <taxon>Hyphomicrobiales</taxon>
        <taxon>Phyllobacteriaceae</taxon>
        <taxon>Chelativorans</taxon>
    </lineage>
</organism>